<evidence type="ECO:0000313" key="2">
    <source>
        <dbReference type="EMBL" id="ODV90858.1"/>
    </source>
</evidence>
<dbReference type="EMBL" id="KV453842">
    <property type="protein sequence ID" value="ODV90858.1"/>
    <property type="molecule type" value="Genomic_DNA"/>
</dbReference>
<accession>A0A1E4TGQ6</accession>
<evidence type="ECO:0000313" key="3">
    <source>
        <dbReference type="Proteomes" id="UP000095023"/>
    </source>
</evidence>
<name>A0A1E4TGQ6_9ASCO</name>
<organism evidence="2 3">
    <name type="scientific">Tortispora caseinolytica NRRL Y-17796</name>
    <dbReference type="NCBI Taxonomy" id="767744"/>
    <lineage>
        <taxon>Eukaryota</taxon>
        <taxon>Fungi</taxon>
        <taxon>Dikarya</taxon>
        <taxon>Ascomycota</taxon>
        <taxon>Saccharomycotina</taxon>
        <taxon>Trigonopsidomycetes</taxon>
        <taxon>Trigonopsidales</taxon>
        <taxon>Trigonopsidaceae</taxon>
        <taxon>Tortispora</taxon>
    </lineage>
</organism>
<dbReference type="Gene3D" id="3.40.710.10">
    <property type="entry name" value="DD-peptidase/beta-lactamase superfamily"/>
    <property type="match status" value="1"/>
</dbReference>
<sequence length="404" mass="44511">MSLASSVDNLVRDCVSSGSDKVAGCAAMVVTVDKVLASSSAGTADTVGSENKPFTVNTPVRLFSCSKPLTCFAALQLVEQRKLELHTPAKKFVPEIGDIQVLEGFDESRNPILRPPKTDITLHHLLTHTSGFTYGFSNTYTNMYMFDEKGKSRFKNGTKASYCTPLADDPGSSWQYGVSIDWVGFMIERVTGQSLEVYLRDNITGPLGMDRTTFYPNGQILAEQAKQHLRKPDGSLFPLPRDMIPANPEVLSGGGGLLSTVSDYMKFCRMLLNKGVGPSGKRLLGETLLKEALSNQLPLGCSAMGLDDVVPGKYVKFTRLSPESVNRWSYLGMYNQNKLLTGRPAKSLHWTGLQNLYFWVDFENGIAGMWATQVLPINDPRCAKAFEQLETMVYNSIKKTKSNL</sequence>
<dbReference type="PANTHER" id="PTHR43283:SF3">
    <property type="entry name" value="BETA-LACTAMASE FAMILY PROTEIN (AFU_ORTHOLOGUE AFUA_5G07500)"/>
    <property type="match status" value="1"/>
</dbReference>
<dbReference type="Proteomes" id="UP000095023">
    <property type="component" value="Unassembled WGS sequence"/>
</dbReference>
<dbReference type="SUPFAM" id="SSF56601">
    <property type="entry name" value="beta-lactamase/transpeptidase-like"/>
    <property type="match status" value="1"/>
</dbReference>
<dbReference type="InterPro" id="IPR001466">
    <property type="entry name" value="Beta-lactam-related"/>
</dbReference>
<dbReference type="Pfam" id="PF00144">
    <property type="entry name" value="Beta-lactamase"/>
    <property type="match status" value="1"/>
</dbReference>
<dbReference type="AlphaFoldDB" id="A0A1E4TGQ6"/>
<dbReference type="InterPro" id="IPR050789">
    <property type="entry name" value="Diverse_Enzym_Activities"/>
</dbReference>
<evidence type="ECO:0000259" key="1">
    <source>
        <dbReference type="Pfam" id="PF00144"/>
    </source>
</evidence>
<dbReference type="OrthoDB" id="428260at2759"/>
<feature type="domain" description="Beta-lactamase-related" evidence="1">
    <location>
        <begin position="13"/>
        <end position="388"/>
    </location>
</feature>
<dbReference type="InterPro" id="IPR012338">
    <property type="entry name" value="Beta-lactam/transpept-like"/>
</dbReference>
<proteinExistence type="predicted"/>
<gene>
    <name evidence="2" type="ORF">CANCADRAFT_25364</name>
</gene>
<reference evidence="3" key="1">
    <citation type="submission" date="2016-02" db="EMBL/GenBank/DDBJ databases">
        <title>Comparative genomics of biotechnologically important yeasts.</title>
        <authorList>
            <consortium name="DOE Joint Genome Institute"/>
            <person name="Riley R."/>
            <person name="Haridas S."/>
            <person name="Wolfe K.H."/>
            <person name="Lopes M.R."/>
            <person name="Hittinger C.T."/>
            <person name="Goker M."/>
            <person name="Salamov A."/>
            <person name="Wisecaver J."/>
            <person name="Long T.M."/>
            <person name="Aerts A.L."/>
            <person name="Barry K."/>
            <person name="Choi C."/>
            <person name="Clum A."/>
            <person name="Coughlan A.Y."/>
            <person name="Deshpande S."/>
            <person name="Douglass A.P."/>
            <person name="Hanson S.J."/>
            <person name="Klenk H.-P."/>
            <person name="Labutti K."/>
            <person name="Lapidus A."/>
            <person name="Lindquist E."/>
            <person name="Lipzen A."/>
            <person name="Meier-Kolthoff J.P."/>
            <person name="Ohm R.A."/>
            <person name="Otillar R.P."/>
            <person name="Pangilinan J."/>
            <person name="Peng Y."/>
            <person name="Rokas A."/>
            <person name="Rosa C.A."/>
            <person name="Scheuner C."/>
            <person name="Sibirny A.A."/>
            <person name="Slot J.C."/>
            <person name="Stielow J.B."/>
            <person name="Sun H."/>
            <person name="Kurtzman C.P."/>
            <person name="Blackwell M."/>
            <person name="Jeffries T.W."/>
            <person name="Grigoriev I.V."/>
        </authorList>
    </citation>
    <scope>NUCLEOTIDE SEQUENCE [LARGE SCALE GENOMIC DNA]</scope>
    <source>
        <strain evidence="3">NRRL Y-17796</strain>
    </source>
</reference>
<keyword evidence="3" id="KW-1185">Reference proteome</keyword>
<dbReference type="PANTHER" id="PTHR43283">
    <property type="entry name" value="BETA-LACTAMASE-RELATED"/>
    <property type="match status" value="1"/>
</dbReference>
<protein>
    <recommendedName>
        <fullName evidence="1">Beta-lactamase-related domain-containing protein</fullName>
    </recommendedName>
</protein>